<dbReference type="InterPro" id="IPR009003">
    <property type="entry name" value="Peptidase_S1_PA"/>
</dbReference>
<keyword evidence="1" id="KW-0732">Signal</keyword>
<dbReference type="Gene3D" id="2.40.128.130">
    <property type="entry name" value="Autotransporter beta-domain"/>
    <property type="match status" value="1"/>
</dbReference>
<dbReference type="Pfam" id="PF03797">
    <property type="entry name" value="Autotransporter"/>
    <property type="match status" value="1"/>
</dbReference>
<dbReference type="RefSeq" id="WP_224311459.1">
    <property type="nucleotide sequence ID" value="NZ_JAIRBM010000002.1"/>
</dbReference>
<dbReference type="InterPro" id="IPR051333">
    <property type="entry name" value="CLIP_Serine_Protease"/>
</dbReference>
<dbReference type="SUPFAM" id="SSF50494">
    <property type="entry name" value="Trypsin-like serine proteases"/>
    <property type="match status" value="1"/>
</dbReference>
<evidence type="ECO:0000313" key="5">
    <source>
        <dbReference type="Proteomes" id="UP000704176"/>
    </source>
</evidence>
<evidence type="ECO:0000259" key="3">
    <source>
        <dbReference type="PROSITE" id="PS51208"/>
    </source>
</evidence>
<name>A0ABS7VK22_9HYPH</name>
<dbReference type="PROSITE" id="PS50240">
    <property type="entry name" value="TRYPSIN_DOM"/>
    <property type="match status" value="1"/>
</dbReference>
<dbReference type="SMART" id="SM00020">
    <property type="entry name" value="Tryp_SPc"/>
    <property type="match status" value="1"/>
</dbReference>
<proteinExistence type="predicted"/>
<protein>
    <submittedName>
        <fullName evidence="4">Autotransporter domain-containing protein</fullName>
    </submittedName>
</protein>
<feature type="chain" id="PRO_5046625130" evidence="1">
    <location>
        <begin position="35"/>
        <end position="933"/>
    </location>
</feature>
<dbReference type="PROSITE" id="PS00134">
    <property type="entry name" value="TRYPSIN_HIS"/>
    <property type="match status" value="1"/>
</dbReference>
<evidence type="ECO:0000313" key="4">
    <source>
        <dbReference type="EMBL" id="MBZ6075420.1"/>
    </source>
</evidence>
<feature type="domain" description="Peptidase S1" evidence="2">
    <location>
        <begin position="44"/>
        <end position="301"/>
    </location>
</feature>
<dbReference type="SMART" id="SM00869">
    <property type="entry name" value="Autotransporter"/>
    <property type="match status" value="1"/>
</dbReference>
<dbReference type="Gene3D" id="2.40.10.10">
    <property type="entry name" value="Trypsin-like serine proteases"/>
    <property type="match status" value="1"/>
</dbReference>
<dbReference type="InterPro" id="IPR001314">
    <property type="entry name" value="Peptidase_S1A"/>
</dbReference>
<dbReference type="PANTHER" id="PTHR24260">
    <property type="match status" value="1"/>
</dbReference>
<reference evidence="4 5" key="1">
    <citation type="submission" date="2021-09" db="EMBL/GenBank/DDBJ databases">
        <title>The complete genome sequence of a new microorganism.</title>
        <authorList>
            <person name="Zi Z."/>
        </authorList>
    </citation>
    <scope>NUCLEOTIDE SEQUENCE [LARGE SCALE GENOMIC DNA]</scope>
    <source>
        <strain evidence="4 5">WGZ8</strain>
    </source>
</reference>
<feature type="domain" description="Autotransporter" evidence="3">
    <location>
        <begin position="654"/>
        <end position="930"/>
    </location>
</feature>
<sequence>MKRYVRAMKLHGYSLTFLALSGASLLALTAPSLAVNLNDPDASAAGGILNYWDRGNTLPNVVSVYSPTLGNWCTGTLINSRTVLTASHCLIDEDTAQVFTTPAVSQFQVRFGSDASVHTGNDRLLSGVYAHREYPADGYGSNDIALLSLSAPVTGVTPVTLIKPGDPLPAIGSLVLISGYGASGTGTAPDTNGDGKRRIAYTNIGGYEPTEPGNPRSIAAQFRIAASPDSPDQFNLDAQGVPVPALQGQPGPGDSGGPLFLVTENGLVQIGTVIGGGSGYGAVDNWTPVQDYYAWIMQNNPLRWTAAKAGTFNWSNPNAWSDTLGRSETPNNQDGSFAGYGEVGRYYDVSLSAASAITVDMNPTVDSLSVENAKASLNIPSQHVLTTILDTSVFSGTLQVDGRLNAQNVFVQGGVLAGSGTIGTDWVVNSAGTVAPGQTSGLGTLTIAGNYQQLAGGTLAIRVFGNASDRLAVQGATYLDGTLALNGSATSVDLTSSYTVLTSDYGISGRFAHVTSNFLFLDPNLAYQSDLINVTFVRNNRPLDGVAGDATDDAVADAIAALGPSNPIYKALVTSTSVQDARQAFDALSGEAHASAVTTGYAQAQLIQNALLNRLRQPLLGASLPLLAQGAYAAAFAADRPGQAVAPVAVAPVPVAPRYALWGEGFGSWSQTRTNGNAAALDATTGGFVLGADALVADGIRLGLAGGYLSTSFDVDARLSSGSTDSIFGALYGSGRWGALTLRLGAVYTRHDFDVSRTISFPAYADATRTSYDGSTLQGFGEVGYRLGLGQIALEPFAGASVLRLSTERFQEQGGAAALTGYGRTYDLGTTTLGLRAEARLSAEVPLMLKGLVGWRHAYGDVEPQALLAFAGGALPFAVSGVPVDRDALIAEAGLAWQASEAISLGVNYAGQIGQRAQEHSLKGNFTWTFETR</sequence>
<gene>
    <name evidence="4" type="ORF">K9B37_03805</name>
</gene>
<keyword evidence="5" id="KW-1185">Reference proteome</keyword>
<dbReference type="Proteomes" id="UP000704176">
    <property type="component" value="Unassembled WGS sequence"/>
</dbReference>
<dbReference type="InterPro" id="IPR043504">
    <property type="entry name" value="Peptidase_S1_PA_chymotrypsin"/>
</dbReference>
<dbReference type="PANTHER" id="PTHR24260:SF136">
    <property type="entry name" value="GH08193P-RELATED"/>
    <property type="match status" value="1"/>
</dbReference>
<evidence type="ECO:0000256" key="1">
    <source>
        <dbReference type="SAM" id="SignalP"/>
    </source>
</evidence>
<dbReference type="SUPFAM" id="SSF103515">
    <property type="entry name" value="Autotransporter"/>
    <property type="match status" value="1"/>
</dbReference>
<organism evidence="4 5">
    <name type="scientific">Microvirga puerhi</name>
    <dbReference type="NCBI Taxonomy" id="2876078"/>
    <lineage>
        <taxon>Bacteria</taxon>
        <taxon>Pseudomonadati</taxon>
        <taxon>Pseudomonadota</taxon>
        <taxon>Alphaproteobacteria</taxon>
        <taxon>Hyphomicrobiales</taxon>
        <taxon>Methylobacteriaceae</taxon>
        <taxon>Microvirga</taxon>
    </lineage>
</organism>
<evidence type="ECO:0000259" key="2">
    <source>
        <dbReference type="PROSITE" id="PS50240"/>
    </source>
</evidence>
<dbReference type="InterPro" id="IPR036709">
    <property type="entry name" value="Autotransporte_beta_dom_sf"/>
</dbReference>
<dbReference type="PRINTS" id="PR00722">
    <property type="entry name" value="CHYMOTRYPSIN"/>
</dbReference>
<dbReference type="InterPro" id="IPR006315">
    <property type="entry name" value="OM_autotransptr_brl_dom"/>
</dbReference>
<dbReference type="NCBIfam" id="TIGR01414">
    <property type="entry name" value="autotrans_barl"/>
    <property type="match status" value="1"/>
</dbReference>
<dbReference type="InterPro" id="IPR005546">
    <property type="entry name" value="Autotransporte_beta"/>
</dbReference>
<dbReference type="InterPro" id="IPR018114">
    <property type="entry name" value="TRYPSIN_HIS"/>
</dbReference>
<feature type="signal peptide" evidence="1">
    <location>
        <begin position="1"/>
        <end position="34"/>
    </location>
</feature>
<dbReference type="EMBL" id="JAIRBM010000002">
    <property type="protein sequence ID" value="MBZ6075420.1"/>
    <property type="molecule type" value="Genomic_DNA"/>
</dbReference>
<dbReference type="PROSITE" id="PS51208">
    <property type="entry name" value="AUTOTRANSPORTER"/>
    <property type="match status" value="1"/>
</dbReference>
<dbReference type="Pfam" id="PF00089">
    <property type="entry name" value="Trypsin"/>
    <property type="match status" value="1"/>
</dbReference>
<dbReference type="InterPro" id="IPR001254">
    <property type="entry name" value="Trypsin_dom"/>
</dbReference>
<accession>A0ABS7VK22</accession>
<comment type="caution">
    <text evidence="4">The sequence shown here is derived from an EMBL/GenBank/DDBJ whole genome shotgun (WGS) entry which is preliminary data.</text>
</comment>